<dbReference type="InterPro" id="IPR050448">
    <property type="entry name" value="OpgB/LTA_synthase_biosynth"/>
</dbReference>
<evidence type="ECO:0000313" key="2">
    <source>
        <dbReference type="Proteomes" id="UP000000445"/>
    </source>
</evidence>
<evidence type="ECO:0000313" key="1">
    <source>
        <dbReference type="EMBL" id="ACM23066.1"/>
    </source>
</evidence>
<keyword evidence="2" id="KW-1185">Reference proteome</keyword>
<dbReference type="Gene3D" id="3.30.1120.170">
    <property type="match status" value="1"/>
</dbReference>
<dbReference type="Proteomes" id="UP000000445">
    <property type="component" value="Chromosome"/>
</dbReference>
<sequence length="166" mass="18955">MIVLYGDHAGLYPFNREVRVNMPKILGEEYTFEKALNVPFAIHIPGSGVHRIVKTTGGQIDFLPTILNVMGIEYREGFFMGRDLLNTSHGFVALRYHVPDGSFIDDDRTFIVSWDGRLDKSLAIENGEDRNYVEFLDGYVKAIQQIEASRYFILRNCKAISDFAKK</sequence>
<accession>B9K7Y3</accession>
<dbReference type="AlphaFoldDB" id="B9K7Y3"/>
<dbReference type="PANTHER" id="PTHR47371:SF3">
    <property type="entry name" value="PHOSPHOGLYCEROL TRANSFERASE I"/>
    <property type="match status" value="1"/>
</dbReference>
<dbReference type="SUPFAM" id="SSF53649">
    <property type="entry name" value="Alkaline phosphatase-like"/>
    <property type="match status" value="1"/>
</dbReference>
<protein>
    <submittedName>
        <fullName evidence="1">Sulfatase</fullName>
    </submittedName>
</protein>
<dbReference type="PANTHER" id="PTHR47371">
    <property type="entry name" value="LIPOTEICHOIC ACID SYNTHASE"/>
    <property type="match status" value="1"/>
</dbReference>
<dbReference type="KEGG" id="tna:CTN_0890"/>
<proteinExistence type="predicted"/>
<dbReference type="EMBL" id="CP000916">
    <property type="protein sequence ID" value="ACM23066.1"/>
    <property type="molecule type" value="Genomic_DNA"/>
</dbReference>
<dbReference type="InterPro" id="IPR017850">
    <property type="entry name" value="Alkaline_phosphatase_core_sf"/>
</dbReference>
<reference evidence="1 2" key="1">
    <citation type="journal article" date="2009" name="Biosci. Biotechnol. Biochem.">
        <title>WeGAS: a web-based microbial genome annotation system.</title>
        <authorList>
            <person name="Lee D."/>
            <person name="Seo H."/>
            <person name="Park C."/>
            <person name="Park K."/>
        </authorList>
    </citation>
    <scope>NUCLEOTIDE SEQUENCE [LARGE SCALE GENOMIC DNA]</scope>
    <source>
        <strain evidence="2">ATCC 49049 / DSM 4359 / NBRC 107923 / NS-E</strain>
    </source>
</reference>
<organism evidence="1 2">
    <name type="scientific">Thermotoga neapolitana (strain ATCC 49049 / DSM 4359 / NBRC 107923 / NS-E)</name>
    <dbReference type="NCBI Taxonomy" id="309803"/>
    <lineage>
        <taxon>Bacteria</taxon>
        <taxon>Thermotogati</taxon>
        <taxon>Thermotogota</taxon>
        <taxon>Thermotogae</taxon>
        <taxon>Thermotogales</taxon>
        <taxon>Thermotogaceae</taxon>
        <taxon>Thermotoga</taxon>
    </lineage>
</organism>
<dbReference type="eggNOG" id="COG1368">
    <property type="taxonomic scope" value="Bacteria"/>
</dbReference>
<dbReference type="STRING" id="309803.CTN_0890"/>
<gene>
    <name evidence="1" type="ordered locus">CTN_0890</name>
</gene>
<dbReference type="HOGENOM" id="CLU_1601921_0_0_0"/>
<name>B9K7Y3_THENN</name>